<accession>A0ACB8FYF0</accession>
<keyword evidence="2" id="KW-1185">Reference proteome</keyword>
<evidence type="ECO:0000313" key="1">
    <source>
        <dbReference type="EMBL" id="KAH8012122.1"/>
    </source>
</evidence>
<protein>
    <submittedName>
        <fullName evidence="1">Uncharacterized protein</fullName>
    </submittedName>
</protein>
<dbReference type="EMBL" id="CM037626">
    <property type="protein sequence ID" value="KAH8012122.1"/>
    <property type="molecule type" value="Genomic_DNA"/>
</dbReference>
<evidence type="ECO:0000313" key="2">
    <source>
        <dbReference type="Proteomes" id="UP000827872"/>
    </source>
</evidence>
<dbReference type="Proteomes" id="UP000827872">
    <property type="component" value="Linkage Group LG13"/>
</dbReference>
<comment type="caution">
    <text evidence="1">The sequence shown here is derived from an EMBL/GenBank/DDBJ whole genome shotgun (WGS) entry which is preliminary data.</text>
</comment>
<reference evidence="1" key="1">
    <citation type="submission" date="2021-08" db="EMBL/GenBank/DDBJ databases">
        <title>The first chromosome-level gecko genome reveals the dynamic sex chromosomes of Neotropical dwarf geckos (Sphaerodactylidae: Sphaerodactylus).</title>
        <authorList>
            <person name="Pinto B.J."/>
            <person name="Keating S.E."/>
            <person name="Gamble T."/>
        </authorList>
    </citation>
    <scope>NUCLEOTIDE SEQUENCE</scope>
    <source>
        <strain evidence="1">TG3544</strain>
    </source>
</reference>
<proteinExistence type="predicted"/>
<name>A0ACB8FYF0_9SAUR</name>
<gene>
    <name evidence="1" type="ORF">K3G42_014586</name>
</gene>
<sequence length="242" mass="26237">MAGAPGSALWAPVTFEEVAIYFSPKEWGELANWQKQLYKDVMQDNYETLLSLGLAASKPDIIQRIEQGGEPCVGRLQDLKAHESPSQDLSSGTQVLVKEDSCLQENLKRVLWHQVHPEASVGSVNNELPTWLSHSAITGVAALPPWHTELTWPNGPVAGKQPTPLEFDAGHSGVAVDAFWPVPMAVPQASTHEEMLLICTQCQKCFPARSAQSVPAVVPTDVGSNSKHCKEGEIEPVEGALD</sequence>
<organism evidence="1 2">
    <name type="scientific">Sphaerodactylus townsendi</name>
    <dbReference type="NCBI Taxonomy" id="933632"/>
    <lineage>
        <taxon>Eukaryota</taxon>
        <taxon>Metazoa</taxon>
        <taxon>Chordata</taxon>
        <taxon>Craniata</taxon>
        <taxon>Vertebrata</taxon>
        <taxon>Euteleostomi</taxon>
        <taxon>Lepidosauria</taxon>
        <taxon>Squamata</taxon>
        <taxon>Bifurcata</taxon>
        <taxon>Gekkota</taxon>
        <taxon>Sphaerodactylidae</taxon>
        <taxon>Sphaerodactylus</taxon>
    </lineage>
</organism>